<evidence type="ECO:0000256" key="1">
    <source>
        <dbReference type="SAM" id="Phobius"/>
    </source>
</evidence>
<keyword evidence="3" id="KW-1185">Reference proteome</keyword>
<organism evidence="2 3">
    <name type="scientific">Nepenthes gracilis</name>
    <name type="common">Slender pitcher plant</name>
    <dbReference type="NCBI Taxonomy" id="150966"/>
    <lineage>
        <taxon>Eukaryota</taxon>
        <taxon>Viridiplantae</taxon>
        <taxon>Streptophyta</taxon>
        <taxon>Embryophyta</taxon>
        <taxon>Tracheophyta</taxon>
        <taxon>Spermatophyta</taxon>
        <taxon>Magnoliopsida</taxon>
        <taxon>eudicotyledons</taxon>
        <taxon>Gunneridae</taxon>
        <taxon>Pentapetalae</taxon>
        <taxon>Caryophyllales</taxon>
        <taxon>Nepenthaceae</taxon>
        <taxon>Nepenthes</taxon>
    </lineage>
</organism>
<evidence type="ECO:0000313" key="3">
    <source>
        <dbReference type="Proteomes" id="UP001279734"/>
    </source>
</evidence>
<dbReference type="Proteomes" id="UP001279734">
    <property type="component" value="Unassembled WGS sequence"/>
</dbReference>
<feature type="transmembrane region" description="Helical" evidence="1">
    <location>
        <begin position="80"/>
        <end position="96"/>
    </location>
</feature>
<accession>A0AAD3SW70</accession>
<gene>
    <name evidence="2" type="ORF">Nepgr_021044</name>
</gene>
<name>A0AAD3SW70_NEPGR</name>
<feature type="transmembrane region" description="Helical" evidence="1">
    <location>
        <begin position="49"/>
        <end position="74"/>
    </location>
</feature>
<reference evidence="2" key="1">
    <citation type="submission" date="2023-05" db="EMBL/GenBank/DDBJ databases">
        <title>Nepenthes gracilis genome sequencing.</title>
        <authorList>
            <person name="Fukushima K."/>
        </authorList>
    </citation>
    <scope>NUCLEOTIDE SEQUENCE</scope>
    <source>
        <strain evidence="2">SING2019-196</strain>
    </source>
</reference>
<comment type="caution">
    <text evidence="2">The sequence shown here is derived from an EMBL/GenBank/DDBJ whole genome shotgun (WGS) entry which is preliminary data.</text>
</comment>
<keyword evidence="1" id="KW-0812">Transmembrane</keyword>
<sequence length="97" mass="10621">MERRGSVSDPVVVGRSKIRLMTLFVGSSGGIASFSPCRCWPPTATHNVFLLMVLVVWLLSHMLLAELGLVSAGADMQPTATHYAFLLMVLVIWMIDC</sequence>
<keyword evidence="1" id="KW-0472">Membrane</keyword>
<proteinExistence type="predicted"/>
<dbReference type="AlphaFoldDB" id="A0AAD3SW70"/>
<protein>
    <submittedName>
        <fullName evidence="2">Uncharacterized protein</fullName>
    </submittedName>
</protein>
<keyword evidence="1" id="KW-1133">Transmembrane helix</keyword>
<evidence type="ECO:0000313" key="2">
    <source>
        <dbReference type="EMBL" id="GMH19203.1"/>
    </source>
</evidence>
<dbReference type="EMBL" id="BSYO01000020">
    <property type="protein sequence ID" value="GMH19203.1"/>
    <property type="molecule type" value="Genomic_DNA"/>
</dbReference>